<organism evidence="1 2">
    <name type="scientific">Populus alba x Populus x berolinensis</name>
    <dbReference type="NCBI Taxonomy" id="444605"/>
    <lineage>
        <taxon>Eukaryota</taxon>
        <taxon>Viridiplantae</taxon>
        <taxon>Streptophyta</taxon>
        <taxon>Embryophyta</taxon>
        <taxon>Tracheophyta</taxon>
        <taxon>Spermatophyta</taxon>
        <taxon>Magnoliopsida</taxon>
        <taxon>eudicotyledons</taxon>
        <taxon>Gunneridae</taxon>
        <taxon>Pentapetalae</taxon>
        <taxon>rosids</taxon>
        <taxon>fabids</taxon>
        <taxon>Malpighiales</taxon>
        <taxon>Salicaceae</taxon>
        <taxon>Saliceae</taxon>
        <taxon>Populus</taxon>
    </lineage>
</organism>
<sequence length="66" mass="7692">MGWAHSQNEKPEVSLSPLHQIPKFVLMELTENDRSSQHVAWPHFIQVAPPFWPFFSNLHVNTNLNN</sequence>
<evidence type="ECO:0000313" key="2">
    <source>
        <dbReference type="Proteomes" id="UP001164929"/>
    </source>
</evidence>
<proteinExistence type="predicted"/>
<comment type="caution">
    <text evidence="1">The sequence shown here is derived from an EMBL/GenBank/DDBJ whole genome shotgun (WGS) entry which is preliminary data.</text>
</comment>
<keyword evidence="2" id="KW-1185">Reference proteome</keyword>
<dbReference type="AlphaFoldDB" id="A0AAD6QH23"/>
<evidence type="ECO:0000313" key="1">
    <source>
        <dbReference type="EMBL" id="KAJ6990216.1"/>
    </source>
</evidence>
<name>A0AAD6QH23_9ROSI</name>
<dbReference type="Proteomes" id="UP001164929">
    <property type="component" value="Chromosome 7"/>
</dbReference>
<dbReference type="EMBL" id="JAQIZT010000007">
    <property type="protein sequence ID" value="KAJ6990216.1"/>
    <property type="molecule type" value="Genomic_DNA"/>
</dbReference>
<accession>A0AAD6QH23</accession>
<reference evidence="1" key="1">
    <citation type="journal article" date="2023" name="Mol. Ecol. Resour.">
        <title>Chromosome-level genome assembly of a triploid poplar Populus alba 'Berolinensis'.</title>
        <authorList>
            <person name="Chen S."/>
            <person name="Yu Y."/>
            <person name="Wang X."/>
            <person name="Wang S."/>
            <person name="Zhang T."/>
            <person name="Zhou Y."/>
            <person name="He R."/>
            <person name="Meng N."/>
            <person name="Wang Y."/>
            <person name="Liu W."/>
            <person name="Liu Z."/>
            <person name="Liu J."/>
            <person name="Guo Q."/>
            <person name="Huang H."/>
            <person name="Sederoff R.R."/>
            <person name="Wang G."/>
            <person name="Qu G."/>
            <person name="Chen S."/>
        </authorList>
    </citation>
    <scope>NUCLEOTIDE SEQUENCE</scope>
    <source>
        <strain evidence="1">SC-2020</strain>
    </source>
</reference>
<gene>
    <name evidence="1" type="ORF">NC653_018682</name>
</gene>
<protein>
    <submittedName>
        <fullName evidence="1">Uncharacterized protein</fullName>
    </submittedName>
</protein>